<protein>
    <recommendedName>
        <fullName evidence="3">Band 7 domain-containing protein</fullName>
    </recommendedName>
</protein>
<evidence type="ECO:0000256" key="2">
    <source>
        <dbReference type="SAM" id="Phobius"/>
    </source>
</evidence>
<dbReference type="InterPro" id="IPR036013">
    <property type="entry name" value="Band_7/SPFH_dom_sf"/>
</dbReference>
<name>A0A9K3GJU3_9EUKA</name>
<feature type="domain" description="Band 7" evidence="3">
    <location>
        <begin position="32"/>
        <end position="210"/>
    </location>
</feature>
<keyword evidence="2" id="KW-0472">Membrane</keyword>
<organism evidence="5 6">
    <name type="scientific">Kipferlia bialata</name>
    <dbReference type="NCBI Taxonomy" id="797122"/>
    <lineage>
        <taxon>Eukaryota</taxon>
        <taxon>Metamonada</taxon>
        <taxon>Carpediemonas-like organisms</taxon>
        <taxon>Kipferlia</taxon>
    </lineage>
</organism>
<keyword evidence="1" id="KW-0175">Coiled coil</keyword>
<evidence type="ECO:0000313" key="5">
    <source>
        <dbReference type="EMBL" id="GIQ84851.1"/>
    </source>
</evidence>
<keyword evidence="2" id="KW-1133">Transmembrane helix</keyword>
<dbReference type="InterPro" id="IPR001107">
    <property type="entry name" value="Band_7"/>
</dbReference>
<dbReference type="EMBL" id="BDIP01000383">
    <property type="protein sequence ID" value="GIQ81406.1"/>
    <property type="molecule type" value="Genomic_DNA"/>
</dbReference>
<accession>A0A9K3GJU3</accession>
<evidence type="ECO:0000313" key="6">
    <source>
        <dbReference type="Proteomes" id="UP000265618"/>
    </source>
</evidence>
<dbReference type="OrthoDB" id="2105077at2759"/>
<dbReference type="AlphaFoldDB" id="A0A9K3GJU3"/>
<feature type="coiled-coil region" evidence="1">
    <location>
        <begin position="242"/>
        <end position="281"/>
    </location>
</feature>
<reference evidence="5" key="1">
    <citation type="submission" date="2016-10" db="EMBL/GenBank/DDBJ databases">
        <authorList>
            <person name="Tanifuji G."/>
            <person name="Kume K."/>
            <person name="Nakayama T."/>
            <person name="Takabayashi S."/>
            <person name="Hashimoto T."/>
        </authorList>
    </citation>
    <scope>NUCLEOTIDE SEQUENCE</scope>
    <source>
        <strain evidence="5">NY0173</strain>
    </source>
</reference>
<reference evidence="5 6" key="2">
    <citation type="journal article" date="2018" name="PLoS ONE">
        <title>The draft genome of Kipferlia bialata reveals reductive genome evolution in fornicate parasites.</title>
        <authorList>
            <person name="Tanifuji G."/>
            <person name="Takabayashi S."/>
            <person name="Kume K."/>
            <person name="Takagi M."/>
            <person name="Nakayama T."/>
            <person name="Kamikawa R."/>
            <person name="Inagaki Y."/>
            <person name="Hashimoto T."/>
        </authorList>
    </citation>
    <scope>NUCLEOTIDE SEQUENCE [LARGE SCALE GENOMIC DNA]</scope>
    <source>
        <strain evidence="5">NY0173</strain>
    </source>
</reference>
<sequence length="423" mass="47954">MASSGYAVPIAVAAGLFSAVALGVGIWLRFMQAKPNEWCIVVKDGKLVNSGVGIAHFRRLREQVVMFPTVLQKVPFVAQQVTKQFSGVEISGFLIWVIRRNDDGPYKAFQHIQGLCRTTFEYPTTNENLARMAESIVRHQVANLTIQEVIQNRKLVRDAIREEMQAVVGGWGVWLETIEVTDVRVLSSSLFNNLQTPYRQETRQTSERIKRETDSVLEAERVESELALSKQRADTNAQQIVYEKQKQLEAEKEEEKLFLERQRIERAKLEMAKELEMAQVQADETVAMERDLLAHNRLVDEARLQSERTLAKQKHSLQELTEGLEVQAAEHKRRHIADEFNLKEAEAERQQELTLLGRQLEVEKEAPPQSTQLRLMETVGGIYSNMPVESVKIVNMGQGMGVESAVQQMATAIKVAGEQLTSM</sequence>
<dbReference type="SUPFAM" id="SSF117892">
    <property type="entry name" value="Band 7/SPFH domain"/>
    <property type="match status" value="1"/>
</dbReference>
<dbReference type="Pfam" id="PF01145">
    <property type="entry name" value="Band_7"/>
    <property type="match status" value="1"/>
</dbReference>
<proteinExistence type="predicted"/>
<keyword evidence="2" id="KW-0812">Transmembrane</keyword>
<dbReference type="EMBL" id="BDIP01001648">
    <property type="protein sequence ID" value="GIQ84851.1"/>
    <property type="molecule type" value="Genomic_DNA"/>
</dbReference>
<gene>
    <name evidence="4" type="ORF">KIPB_002359</name>
    <name evidence="5" type="ORF">KIPB_006425</name>
</gene>
<dbReference type="Proteomes" id="UP000265618">
    <property type="component" value="Unassembled WGS sequence"/>
</dbReference>
<evidence type="ECO:0000259" key="3">
    <source>
        <dbReference type="Pfam" id="PF01145"/>
    </source>
</evidence>
<feature type="transmembrane region" description="Helical" evidence="2">
    <location>
        <begin position="6"/>
        <end position="28"/>
    </location>
</feature>
<evidence type="ECO:0000313" key="4">
    <source>
        <dbReference type="EMBL" id="GIQ81406.1"/>
    </source>
</evidence>
<comment type="caution">
    <text evidence="5">The sequence shown here is derived from an EMBL/GenBank/DDBJ whole genome shotgun (WGS) entry which is preliminary data.</text>
</comment>
<keyword evidence="6" id="KW-1185">Reference proteome</keyword>
<dbReference type="Gene3D" id="3.30.479.30">
    <property type="entry name" value="Band 7 domain"/>
    <property type="match status" value="1"/>
</dbReference>
<evidence type="ECO:0000256" key="1">
    <source>
        <dbReference type="SAM" id="Coils"/>
    </source>
</evidence>